<dbReference type="HOGENOM" id="CLU_413935_0_0_1"/>
<evidence type="ECO:0000313" key="1">
    <source>
        <dbReference type="EMBL" id="KIP10628.1"/>
    </source>
</evidence>
<dbReference type="OrthoDB" id="25503at2759"/>
<sequence>MSTSTRRTSMSASISQPDVPYATRYLRDCTSDAKHLESSNLPSGWATSKRGWSTTPISDREGPIVSADGLDISFRYSPHQSIVFANHPVPLRCDLYYYEVQICHAKTQQNTLQTLHLGFLPSLYVPPLPRGMCVCYDLKVGDVIGCGISFLQSTIFIMCNGYLVKQINELPISWTVYPAMQADEGIHIISNFGQNAFRADIQSILYSIRVDMDLASARTCSTLLPNELHVEILRHVDLLKHDEPSGTSISAKYNLDTIKACSAVCMAWHRVFRPFSFTNVQICCRQSTRKLSALPVWFPTHVQALSLSSRIDTDHPWAHSFLVSPAAKMAALQQLTWDPTSRGAAKGEDPLAGCPPRLRSSLPALMRGFGNLDVLKLRGHAFPSFLDVARLVSSLPLLRELYLTEVSWNLPEAVDRPPRWLRRPMRMQYLSIKHDVGSDHLYVRGLELVVALWLFVVPSRSLLESPLDLKSCFALHADDVQPLLCLTECLVHCLEPRFVVAQAWHPYLQLLPDEDTQGGYVLLIHPRWILGPIEYRFTFHRPGPDAIKSFTRHTLTSITLPDKLFSGNDICAYEEIGHPFLRKLSAIIPRLTSWTMLKTCVVEVRTYSAAGTMSGMVDNVALRISEAMPDLRNTGKLRVLRSCLEAERWRQDMQLCVLLVYRL</sequence>
<dbReference type="Gene3D" id="2.60.120.920">
    <property type="match status" value="2"/>
</dbReference>
<gene>
    <name evidence="1" type="ORF">PHLGIDRAFT_28420</name>
</gene>
<dbReference type="AlphaFoldDB" id="A0A0C3PT22"/>
<dbReference type="EMBL" id="KN840453">
    <property type="protein sequence ID" value="KIP10628.1"/>
    <property type="molecule type" value="Genomic_DNA"/>
</dbReference>
<organism evidence="1 2">
    <name type="scientific">Phlebiopsis gigantea (strain 11061_1 CR5-6)</name>
    <name type="common">White-rot fungus</name>
    <name type="synonym">Peniophora gigantea</name>
    <dbReference type="NCBI Taxonomy" id="745531"/>
    <lineage>
        <taxon>Eukaryota</taxon>
        <taxon>Fungi</taxon>
        <taxon>Dikarya</taxon>
        <taxon>Basidiomycota</taxon>
        <taxon>Agaricomycotina</taxon>
        <taxon>Agaricomycetes</taxon>
        <taxon>Polyporales</taxon>
        <taxon>Phanerochaetaceae</taxon>
        <taxon>Phlebiopsis</taxon>
    </lineage>
</organism>
<evidence type="ECO:0000313" key="2">
    <source>
        <dbReference type="Proteomes" id="UP000053257"/>
    </source>
</evidence>
<protein>
    <submittedName>
        <fullName evidence="1">Uncharacterized protein</fullName>
    </submittedName>
</protein>
<keyword evidence="2" id="KW-1185">Reference proteome</keyword>
<dbReference type="InterPro" id="IPR043136">
    <property type="entry name" value="B30.2/SPRY_sf"/>
</dbReference>
<dbReference type="STRING" id="745531.A0A0C3PT22"/>
<accession>A0A0C3PT22</accession>
<name>A0A0C3PT22_PHLG1</name>
<proteinExistence type="predicted"/>
<reference evidence="1 2" key="1">
    <citation type="journal article" date="2014" name="PLoS Genet.">
        <title>Analysis of the Phlebiopsis gigantea genome, transcriptome and secretome provides insight into its pioneer colonization strategies of wood.</title>
        <authorList>
            <person name="Hori C."/>
            <person name="Ishida T."/>
            <person name="Igarashi K."/>
            <person name="Samejima M."/>
            <person name="Suzuki H."/>
            <person name="Master E."/>
            <person name="Ferreira P."/>
            <person name="Ruiz-Duenas F.J."/>
            <person name="Held B."/>
            <person name="Canessa P."/>
            <person name="Larrondo L.F."/>
            <person name="Schmoll M."/>
            <person name="Druzhinina I.S."/>
            <person name="Kubicek C.P."/>
            <person name="Gaskell J.A."/>
            <person name="Kersten P."/>
            <person name="St John F."/>
            <person name="Glasner J."/>
            <person name="Sabat G."/>
            <person name="Splinter BonDurant S."/>
            <person name="Syed K."/>
            <person name="Yadav J."/>
            <person name="Mgbeahuruike A.C."/>
            <person name="Kovalchuk A."/>
            <person name="Asiegbu F.O."/>
            <person name="Lackner G."/>
            <person name="Hoffmeister D."/>
            <person name="Rencoret J."/>
            <person name="Gutierrez A."/>
            <person name="Sun H."/>
            <person name="Lindquist E."/>
            <person name="Barry K."/>
            <person name="Riley R."/>
            <person name="Grigoriev I.V."/>
            <person name="Henrissat B."/>
            <person name="Kues U."/>
            <person name="Berka R.M."/>
            <person name="Martinez A.T."/>
            <person name="Covert S.F."/>
            <person name="Blanchette R.A."/>
            <person name="Cullen D."/>
        </authorList>
    </citation>
    <scope>NUCLEOTIDE SEQUENCE [LARGE SCALE GENOMIC DNA]</scope>
    <source>
        <strain evidence="1 2">11061_1 CR5-6</strain>
    </source>
</reference>
<dbReference type="Proteomes" id="UP000053257">
    <property type="component" value="Unassembled WGS sequence"/>
</dbReference>